<dbReference type="OrthoDB" id="2309723at2759"/>
<dbReference type="PIRSF" id="PIRSF015753">
    <property type="entry name" value="GST"/>
    <property type="match status" value="1"/>
</dbReference>
<sequence length="323" mass="37625">MAESKPTITEWADQKTGEFNRKASTFRNFVSREPGAQFPPEKGRYHLYVSYACPWAHRTLIVRELKGLQDIISFSAVHPHMAEGGWHFPTPTDNLPGLNAIPDPLYNSKRLSDLYFRTNPNYEGRYTVPVLWDNKNETIVNNESSEIIRMLYTEFDDFVDEKYKGVEFLRGRKGEVDEMNAWVYDGINNGVYKSGFATAQEPYDKAVKHVFESLDRVEQILTNSPGPYLLGKELTEADIRLFVTIIRFDPIYVQHFKCNIRDIRSGYPRIHKWLRHLYWDIPAFKNTTEFNHIKMHYSLSHSQINPHGIIPMGPLPHIFPKDE</sequence>
<dbReference type="SFLD" id="SFLDG01206">
    <property type="entry name" value="Xi.1"/>
    <property type="match status" value="1"/>
</dbReference>
<dbReference type="InterPro" id="IPR036249">
    <property type="entry name" value="Thioredoxin-like_sf"/>
</dbReference>
<evidence type="ECO:0000256" key="1">
    <source>
        <dbReference type="PIRSR" id="PIRSR015753-1"/>
    </source>
</evidence>
<name>A0A3N4LZK9_9PEZI</name>
<dbReference type="SFLD" id="SFLDS00019">
    <property type="entry name" value="Glutathione_Transferase_(cytos"/>
    <property type="match status" value="1"/>
</dbReference>
<dbReference type="GO" id="GO:0004364">
    <property type="term" value="F:glutathione transferase activity"/>
    <property type="evidence" value="ECO:0007669"/>
    <property type="project" value="InterPro"/>
</dbReference>
<proteinExistence type="predicted"/>
<dbReference type="AlphaFoldDB" id="A0A3N4LZK9"/>
<gene>
    <name evidence="5" type="ORF">L211DRAFT_835482</name>
</gene>
<dbReference type="SUPFAM" id="SSF47616">
    <property type="entry name" value="GST C-terminal domain-like"/>
    <property type="match status" value="1"/>
</dbReference>
<dbReference type="InterPro" id="IPR004045">
    <property type="entry name" value="Glutathione_S-Trfase_N"/>
</dbReference>
<feature type="domain" description="GST C-terminal" evidence="4">
    <location>
        <begin position="169"/>
        <end position="297"/>
    </location>
</feature>
<feature type="active site" description="Proton donor/acceptor" evidence="1">
    <location>
        <position position="192"/>
    </location>
</feature>
<dbReference type="PROSITE" id="PS50405">
    <property type="entry name" value="GST_CTER"/>
    <property type="match status" value="1"/>
</dbReference>
<dbReference type="FunFam" id="3.40.30.10:FF:000162">
    <property type="entry name" value="Glutathione S-transferase Gst3"/>
    <property type="match status" value="1"/>
</dbReference>
<keyword evidence="6" id="KW-1185">Reference proteome</keyword>
<feature type="binding site" evidence="2">
    <location>
        <begin position="125"/>
        <end position="128"/>
    </location>
    <ligand>
        <name>glutathione</name>
        <dbReference type="ChEBI" id="CHEBI:57925"/>
    </ligand>
</feature>
<dbReference type="InterPro" id="IPR010987">
    <property type="entry name" value="Glutathione-S-Trfase_C-like"/>
</dbReference>
<dbReference type="InterPro" id="IPR047047">
    <property type="entry name" value="GST_Omega-like_C"/>
</dbReference>
<protein>
    <recommendedName>
        <fullName evidence="4">GST C-terminal domain-containing protein</fullName>
    </recommendedName>
</protein>
<dbReference type="InParanoid" id="A0A3N4LZK9"/>
<feature type="binding site" evidence="2">
    <location>
        <position position="86"/>
    </location>
    <ligand>
        <name>glutathione</name>
        <dbReference type="ChEBI" id="CHEBI:57925"/>
    </ligand>
</feature>
<dbReference type="Gene3D" id="3.40.30.10">
    <property type="entry name" value="Glutaredoxin"/>
    <property type="match status" value="1"/>
</dbReference>
<reference evidence="5 6" key="1">
    <citation type="journal article" date="2018" name="Nat. Ecol. Evol.">
        <title>Pezizomycetes genomes reveal the molecular basis of ectomycorrhizal truffle lifestyle.</title>
        <authorList>
            <person name="Murat C."/>
            <person name="Payen T."/>
            <person name="Noel B."/>
            <person name="Kuo A."/>
            <person name="Morin E."/>
            <person name="Chen J."/>
            <person name="Kohler A."/>
            <person name="Krizsan K."/>
            <person name="Balestrini R."/>
            <person name="Da Silva C."/>
            <person name="Montanini B."/>
            <person name="Hainaut M."/>
            <person name="Levati E."/>
            <person name="Barry K.W."/>
            <person name="Belfiori B."/>
            <person name="Cichocki N."/>
            <person name="Clum A."/>
            <person name="Dockter R.B."/>
            <person name="Fauchery L."/>
            <person name="Guy J."/>
            <person name="Iotti M."/>
            <person name="Le Tacon F."/>
            <person name="Lindquist E.A."/>
            <person name="Lipzen A."/>
            <person name="Malagnac F."/>
            <person name="Mello A."/>
            <person name="Molinier V."/>
            <person name="Miyauchi S."/>
            <person name="Poulain J."/>
            <person name="Riccioni C."/>
            <person name="Rubini A."/>
            <person name="Sitrit Y."/>
            <person name="Splivallo R."/>
            <person name="Traeger S."/>
            <person name="Wang M."/>
            <person name="Zifcakova L."/>
            <person name="Wipf D."/>
            <person name="Zambonelli A."/>
            <person name="Paolocci F."/>
            <person name="Nowrousian M."/>
            <person name="Ottonello S."/>
            <person name="Baldrian P."/>
            <person name="Spatafora J.W."/>
            <person name="Henrissat B."/>
            <person name="Nagy L.G."/>
            <person name="Aury J.M."/>
            <person name="Wincker P."/>
            <person name="Grigoriev I.V."/>
            <person name="Bonfante P."/>
            <person name="Martin F.M."/>
        </authorList>
    </citation>
    <scope>NUCLEOTIDE SEQUENCE [LARGE SCALE GENOMIC DNA]</scope>
    <source>
        <strain evidence="5 6">ATCC MYA-4762</strain>
    </source>
</reference>
<dbReference type="Pfam" id="PF13409">
    <property type="entry name" value="GST_N_2"/>
    <property type="match status" value="1"/>
</dbReference>
<evidence type="ECO:0000256" key="2">
    <source>
        <dbReference type="PIRSR" id="PIRSR015753-2"/>
    </source>
</evidence>
<dbReference type="InterPro" id="IPR036282">
    <property type="entry name" value="Glutathione-S-Trfase_C_sf"/>
</dbReference>
<dbReference type="Pfam" id="PF13410">
    <property type="entry name" value="GST_C_2"/>
    <property type="match status" value="1"/>
</dbReference>
<dbReference type="InterPro" id="IPR016639">
    <property type="entry name" value="GST_Omega/GSH"/>
</dbReference>
<feature type="active site" description="Nucleophile" evidence="1">
    <location>
        <position position="53"/>
    </location>
</feature>
<dbReference type="PANTHER" id="PTHR32419:SF6">
    <property type="entry name" value="GLUTATHIONE S-TRANSFERASE OMEGA-LIKE 1-RELATED"/>
    <property type="match status" value="1"/>
</dbReference>
<dbReference type="Proteomes" id="UP000267821">
    <property type="component" value="Unassembled WGS sequence"/>
</dbReference>
<feature type="site" description="Lowers pKa of active site Cys" evidence="3">
    <location>
        <position position="297"/>
    </location>
</feature>
<feature type="binding site" evidence="2">
    <location>
        <begin position="143"/>
        <end position="144"/>
    </location>
    <ligand>
        <name>glutathione</name>
        <dbReference type="ChEBI" id="CHEBI:57925"/>
    </ligand>
</feature>
<dbReference type="CDD" id="cd03190">
    <property type="entry name" value="GST_C_Omega_like"/>
    <property type="match status" value="1"/>
</dbReference>
<accession>A0A3N4LZK9</accession>
<evidence type="ECO:0000256" key="3">
    <source>
        <dbReference type="PIRSR" id="PIRSR015753-3"/>
    </source>
</evidence>
<dbReference type="STRING" id="1051890.A0A3N4LZK9"/>
<dbReference type="EMBL" id="ML121535">
    <property type="protein sequence ID" value="RPB26111.1"/>
    <property type="molecule type" value="Genomic_DNA"/>
</dbReference>
<organism evidence="5 6">
    <name type="scientific">Terfezia boudieri ATCC MYA-4762</name>
    <dbReference type="NCBI Taxonomy" id="1051890"/>
    <lineage>
        <taxon>Eukaryota</taxon>
        <taxon>Fungi</taxon>
        <taxon>Dikarya</taxon>
        <taxon>Ascomycota</taxon>
        <taxon>Pezizomycotina</taxon>
        <taxon>Pezizomycetes</taxon>
        <taxon>Pezizales</taxon>
        <taxon>Pezizaceae</taxon>
        <taxon>Terfezia</taxon>
    </lineage>
</organism>
<dbReference type="SFLD" id="SFLDG01148">
    <property type="entry name" value="Xi_(cytGST)"/>
    <property type="match status" value="1"/>
</dbReference>
<dbReference type="InterPro" id="IPR040079">
    <property type="entry name" value="Glutathione_S-Trfase"/>
</dbReference>
<evidence type="ECO:0000259" key="4">
    <source>
        <dbReference type="PROSITE" id="PS50405"/>
    </source>
</evidence>
<feature type="site" description="Lowers pKa of active site Cys" evidence="3">
    <location>
        <position position="252"/>
    </location>
</feature>
<dbReference type="PANTHER" id="PTHR32419">
    <property type="entry name" value="GLUTATHIONYL-HYDROQUINONE REDUCTASE"/>
    <property type="match status" value="1"/>
</dbReference>
<dbReference type="FunCoup" id="A0A3N4LZK9">
    <property type="interactions" value="142"/>
</dbReference>
<dbReference type="SUPFAM" id="SSF52833">
    <property type="entry name" value="Thioredoxin-like"/>
    <property type="match status" value="1"/>
</dbReference>
<evidence type="ECO:0000313" key="6">
    <source>
        <dbReference type="Proteomes" id="UP000267821"/>
    </source>
</evidence>
<evidence type="ECO:0000313" key="5">
    <source>
        <dbReference type="EMBL" id="RPB26111.1"/>
    </source>
</evidence>
<dbReference type="GO" id="GO:0005737">
    <property type="term" value="C:cytoplasm"/>
    <property type="evidence" value="ECO:0007669"/>
    <property type="project" value="TreeGrafter"/>
</dbReference>
<dbReference type="Gene3D" id="1.20.1050.10">
    <property type="match status" value="1"/>
</dbReference>